<evidence type="ECO:0000259" key="5">
    <source>
        <dbReference type="PROSITE" id="PS51035"/>
    </source>
</evidence>
<name>A0A401PUJ8_SCYTO</name>
<dbReference type="GO" id="GO:0051087">
    <property type="term" value="F:protein-folding chaperone binding"/>
    <property type="evidence" value="ECO:0007669"/>
    <property type="project" value="InterPro"/>
</dbReference>
<evidence type="ECO:0000313" key="7">
    <source>
        <dbReference type="Proteomes" id="UP000288216"/>
    </source>
</evidence>
<evidence type="ECO:0000256" key="2">
    <source>
        <dbReference type="ARBA" id="ARBA00023186"/>
    </source>
</evidence>
<dbReference type="EMBL" id="BFAA01017950">
    <property type="protein sequence ID" value="GCB76788.1"/>
    <property type="molecule type" value="Genomic_DNA"/>
</dbReference>
<feature type="domain" description="BAG" evidence="5">
    <location>
        <begin position="273"/>
        <end position="348"/>
    </location>
</feature>
<evidence type="ECO:0000256" key="3">
    <source>
        <dbReference type="ARBA" id="ARBA00041186"/>
    </source>
</evidence>
<feature type="domain" description="BAG" evidence="5">
    <location>
        <begin position="9"/>
        <end position="86"/>
    </location>
</feature>
<comment type="caution">
    <text evidence="6">The sequence shown here is derived from an EMBL/GenBank/DDBJ whole genome shotgun (WGS) entry which is preliminary data.</text>
</comment>
<evidence type="ECO:0000313" key="6">
    <source>
        <dbReference type="EMBL" id="GCB76788.1"/>
    </source>
</evidence>
<feature type="domain" description="BAG" evidence="5">
    <location>
        <begin position="209"/>
        <end position="258"/>
    </location>
</feature>
<dbReference type="Gene3D" id="1.20.58.120">
    <property type="entry name" value="BAG domain"/>
    <property type="match status" value="4"/>
</dbReference>
<proteinExistence type="predicted"/>
<keyword evidence="1" id="KW-0677">Repeat</keyword>
<dbReference type="GO" id="GO:0016020">
    <property type="term" value="C:membrane"/>
    <property type="evidence" value="ECO:0007669"/>
    <property type="project" value="TreeGrafter"/>
</dbReference>
<dbReference type="InterPro" id="IPR036533">
    <property type="entry name" value="BAG_dom_sf"/>
</dbReference>
<dbReference type="STRING" id="75743.A0A401PUJ8"/>
<reference evidence="6 7" key="1">
    <citation type="journal article" date="2018" name="Nat. Ecol. Evol.">
        <title>Shark genomes provide insights into elasmobranch evolution and the origin of vertebrates.</title>
        <authorList>
            <person name="Hara Y"/>
            <person name="Yamaguchi K"/>
            <person name="Onimaru K"/>
            <person name="Kadota M"/>
            <person name="Koyanagi M"/>
            <person name="Keeley SD"/>
            <person name="Tatsumi K"/>
            <person name="Tanaka K"/>
            <person name="Motone F"/>
            <person name="Kageyama Y"/>
            <person name="Nozu R"/>
            <person name="Adachi N"/>
            <person name="Nishimura O"/>
            <person name="Nakagawa R"/>
            <person name="Tanegashima C"/>
            <person name="Kiyatake I"/>
            <person name="Matsumoto R"/>
            <person name="Murakumo K"/>
            <person name="Nishida K"/>
            <person name="Terakita A"/>
            <person name="Kuratani S"/>
            <person name="Sato K"/>
            <person name="Hyodo S Kuraku.S."/>
        </authorList>
    </citation>
    <scope>NUCLEOTIDE SEQUENCE [LARGE SCALE GENOMIC DNA]</scope>
</reference>
<dbReference type="Pfam" id="PF02179">
    <property type="entry name" value="BAG"/>
    <property type="match status" value="4"/>
</dbReference>
<dbReference type="Proteomes" id="UP000288216">
    <property type="component" value="Unassembled WGS sequence"/>
</dbReference>
<dbReference type="SUPFAM" id="SSF63491">
    <property type="entry name" value="BAG domain"/>
    <property type="match status" value="4"/>
</dbReference>
<dbReference type="OMA" id="HTNIREY"/>
<dbReference type="PANTHER" id="PTHR12329">
    <property type="entry name" value="BCL2-ASSOCIATED ATHANOGENE"/>
    <property type="match status" value="1"/>
</dbReference>
<keyword evidence="7" id="KW-1185">Reference proteome</keyword>
<sequence>MAMGQQHPSMIRIQEIQKEIRESRRLVVSFSGTQSDREYKHLESSLTKLLFELDAIDTDGKSDIQHGRKSAVNELEGLLKELEQIATHPSRLKVERVFGDAQQLVTNELSSAGGLITEEFADRIQEIIFQLTQVKTGGKIGLRKARYRALTRICAVQDIIENCIGRQALSLPLSTDMHPSVPKIHSVLSEVSKARWDVIGLLMNLNALENCAHLSRVLTGLLMQLDAVDVTGQSEVRNYRKRVVHEINCLLEHLEMESEGEAAASYDLAQNESIKQIEGIRQKTTQLKQKLLQLENVCDDHFKSKSELQSLLTELDKIDIGKNPCIREARRRSVVDVQAVIAYVDLKESLEKRRNMEEQLKDEHASQKAVWQVLNDLSEFQKQVLSFDGFRTDKNYMRLEEMLTKQLLALDAVETQGNDGAKVARKQAVKFAQNILNYLDMKTDEWEY</sequence>
<dbReference type="GO" id="GO:0050821">
    <property type="term" value="P:protein stabilization"/>
    <property type="evidence" value="ECO:0007669"/>
    <property type="project" value="TreeGrafter"/>
</dbReference>
<feature type="domain" description="BAG" evidence="5">
    <location>
        <begin position="366"/>
        <end position="443"/>
    </location>
</feature>
<dbReference type="AlphaFoldDB" id="A0A401PUJ8"/>
<dbReference type="GO" id="GO:0005634">
    <property type="term" value="C:nucleus"/>
    <property type="evidence" value="ECO:0007669"/>
    <property type="project" value="TreeGrafter"/>
</dbReference>
<dbReference type="InterPro" id="IPR003103">
    <property type="entry name" value="BAG_domain"/>
</dbReference>
<evidence type="ECO:0000256" key="1">
    <source>
        <dbReference type="ARBA" id="ARBA00022737"/>
    </source>
</evidence>
<dbReference type="PANTHER" id="PTHR12329:SF2">
    <property type="entry name" value="BAG FAMILY MOLECULAR CHAPERONE REGULATOR 5"/>
    <property type="match status" value="1"/>
</dbReference>
<dbReference type="GO" id="GO:0005829">
    <property type="term" value="C:cytosol"/>
    <property type="evidence" value="ECO:0007669"/>
    <property type="project" value="TreeGrafter"/>
</dbReference>
<dbReference type="GO" id="GO:0090083">
    <property type="term" value="P:regulation of inclusion body assembly"/>
    <property type="evidence" value="ECO:0007669"/>
    <property type="project" value="TreeGrafter"/>
</dbReference>
<gene>
    <name evidence="6" type="ORF">scyTo_0021030</name>
</gene>
<dbReference type="SMART" id="SM00264">
    <property type="entry name" value="BAG"/>
    <property type="match status" value="4"/>
</dbReference>
<dbReference type="GO" id="GO:0031397">
    <property type="term" value="P:negative regulation of protein ubiquitination"/>
    <property type="evidence" value="ECO:0007669"/>
    <property type="project" value="TreeGrafter"/>
</dbReference>
<organism evidence="6 7">
    <name type="scientific">Scyliorhinus torazame</name>
    <name type="common">Cloudy catshark</name>
    <name type="synonym">Catulus torazame</name>
    <dbReference type="NCBI Taxonomy" id="75743"/>
    <lineage>
        <taxon>Eukaryota</taxon>
        <taxon>Metazoa</taxon>
        <taxon>Chordata</taxon>
        <taxon>Craniata</taxon>
        <taxon>Vertebrata</taxon>
        <taxon>Chondrichthyes</taxon>
        <taxon>Elasmobranchii</taxon>
        <taxon>Galeomorphii</taxon>
        <taxon>Galeoidea</taxon>
        <taxon>Carcharhiniformes</taxon>
        <taxon>Scyliorhinidae</taxon>
        <taxon>Scyliorhinus</taxon>
    </lineage>
</organism>
<accession>A0A401PUJ8</accession>
<keyword evidence="2" id="KW-0143">Chaperone</keyword>
<dbReference type="InterPro" id="IPR039773">
    <property type="entry name" value="BAG_chaperone_regulator"/>
</dbReference>
<evidence type="ECO:0000256" key="4">
    <source>
        <dbReference type="ARBA" id="ARBA00042866"/>
    </source>
</evidence>
<dbReference type="PROSITE" id="PS51035">
    <property type="entry name" value="BAG"/>
    <property type="match status" value="4"/>
</dbReference>
<dbReference type="OrthoDB" id="417450at2759"/>
<protein>
    <recommendedName>
        <fullName evidence="3">BAG family molecular chaperone regulator 5</fullName>
    </recommendedName>
    <alternativeName>
        <fullName evidence="4">Bcl-2-associated athanogene 5</fullName>
    </alternativeName>
</protein>
<dbReference type="GO" id="GO:0000774">
    <property type="term" value="F:adenyl-nucleotide exchange factor activity"/>
    <property type="evidence" value="ECO:0007669"/>
    <property type="project" value="TreeGrafter"/>
</dbReference>